<gene>
    <name evidence="12" type="ORF">DL897_08510</name>
</gene>
<keyword evidence="8" id="KW-0143">Chaperone</keyword>
<protein>
    <recommendedName>
        <fullName evidence="11">Membrane insertase YidC/Oxa/ALB C-terminal domain-containing protein</fullName>
    </recommendedName>
</protein>
<keyword evidence="5" id="KW-0653">Protein transport</keyword>
<feature type="transmembrane region" description="Helical" evidence="10">
    <location>
        <begin position="89"/>
        <end position="113"/>
    </location>
</feature>
<dbReference type="EMBL" id="QJKK01000004">
    <property type="protein sequence ID" value="RAL24359.1"/>
    <property type="molecule type" value="Genomic_DNA"/>
</dbReference>
<dbReference type="GO" id="GO:0032977">
    <property type="term" value="F:membrane insertase activity"/>
    <property type="evidence" value="ECO:0007669"/>
    <property type="project" value="InterPro"/>
</dbReference>
<reference evidence="12 13" key="2">
    <citation type="submission" date="2018-06" db="EMBL/GenBank/DDBJ databases">
        <authorList>
            <person name="Zhirakovskaya E."/>
        </authorList>
    </citation>
    <scope>NUCLEOTIDE SEQUENCE [LARGE SCALE GENOMIC DNA]</scope>
    <source>
        <strain evidence="12 13">FBKL4.011</strain>
    </source>
</reference>
<evidence type="ECO:0000256" key="7">
    <source>
        <dbReference type="ARBA" id="ARBA00023136"/>
    </source>
</evidence>
<proteinExistence type="inferred from homology"/>
<dbReference type="GO" id="GO:0015031">
    <property type="term" value="P:protein transport"/>
    <property type="evidence" value="ECO:0007669"/>
    <property type="project" value="UniProtKB-KW"/>
</dbReference>
<feature type="transmembrane region" description="Helical" evidence="10">
    <location>
        <begin position="23"/>
        <end position="43"/>
    </location>
</feature>
<comment type="caution">
    <text evidence="12">The sequence shown here is derived from an EMBL/GenBank/DDBJ whole genome shotgun (WGS) entry which is preliminary data.</text>
</comment>
<keyword evidence="3" id="KW-1003">Cell membrane</keyword>
<evidence type="ECO:0000256" key="2">
    <source>
        <dbReference type="ARBA" id="ARBA00022448"/>
    </source>
</evidence>
<evidence type="ECO:0000256" key="10">
    <source>
        <dbReference type="SAM" id="Phobius"/>
    </source>
</evidence>
<feature type="domain" description="Membrane insertase YidC/Oxa/ALB C-terminal" evidence="11">
    <location>
        <begin position="23"/>
        <end position="201"/>
    </location>
</feature>
<dbReference type="PANTHER" id="PTHR12428">
    <property type="entry name" value="OXA1"/>
    <property type="match status" value="1"/>
</dbReference>
<evidence type="ECO:0000256" key="5">
    <source>
        <dbReference type="ARBA" id="ARBA00022927"/>
    </source>
</evidence>
<evidence type="ECO:0000256" key="8">
    <source>
        <dbReference type="ARBA" id="ARBA00023186"/>
    </source>
</evidence>
<evidence type="ECO:0000256" key="3">
    <source>
        <dbReference type="ARBA" id="ARBA00022475"/>
    </source>
</evidence>
<keyword evidence="2" id="KW-0813">Transport</keyword>
<feature type="transmembrane region" description="Helical" evidence="10">
    <location>
        <begin position="133"/>
        <end position="154"/>
    </location>
</feature>
<dbReference type="Pfam" id="PF02096">
    <property type="entry name" value="60KD_IMP"/>
    <property type="match status" value="1"/>
</dbReference>
<dbReference type="CDD" id="cd20070">
    <property type="entry name" value="5TM_YidC_Alb3"/>
    <property type="match status" value="1"/>
</dbReference>
<accession>A0A364K516</accession>
<evidence type="ECO:0000256" key="6">
    <source>
        <dbReference type="ARBA" id="ARBA00022989"/>
    </source>
</evidence>
<name>A0A364K516_9BACL</name>
<evidence type="ECO:0000256" key="4">
    <source>
        <dbReference type="ARBA" id="ARBA00022692"/>
    </source>
</evidence>
<evidence type="ECO:0000313" key="12">
    <source>
        <dbReference type="EMBL" id="RAL24359.1"/>
    </source>
</evidence>
<evidence type="ECO:0000259" key="11">
    <source>
        <dbReference type="Pfam" id="PF02096"/>
    </source>
</evidence>
<comment type="similarity">
    <text evidence="9">Belongs to the OXA1/ALB3/YidC family.</text>
</comment>
<keyword evidence="4 9" id="KW-0812">Transmembrane</keyword>
<keyword evidence="7 10" id="KW-0472">Membrane</keyword>
<organism evidence="12 13">
    <name type="scientific">Thermoflavimicrobium daqui</name>
    <dbReference type="NCBI Taxonomy" id="2137476"/>
    <lineage>
        <taxon>Bacteria</taxon>
        <taxon>Bacillati</taxon>
        <taxon>Bacillota</taxon>
        <taxon>Bacilli</taxon>
        <taxon>Bacillales</taxon>
        <taxon>Thermoactinomycetaceae</taxon>
        <taxon>Thermoflavimicrobium</taxon>
    </lineage>
</organism>
<dbReference type="Proteomes" id="UP000251213">
    <property type="component" value="Unassembled WGS sequence"/>
</dbReference>
<evidence type="ECO:0000256" key="1">
    <source>
        <dbReference type="ARBA" id="ARBA00004651"/>
    </source>
</evidence>
<dbReference type="GO" id="GO:0005886">
    <property type="term" value="C:plasma membrane"/>
    <property type="evidence" value="ECO:0007669"/>
    <property type="project" value="UniProtKB-SubCell"/>
</dbReference>
<comment type="subcellular location">
    <subcellularLocation>
        <location evidence="1">Cell membrane</location>
        <topology evidence="1">Multi-pass membrane protein</topology>
    </subcellularLocation>
    <subcellularLocation>
        <location evidence="9">Membrane</location>
        <topology evidence="9">Multi-pass membrane protein</topology>
    </subcellularLocation>
</comment>
<dbReference type="GO" id="GO:0051205">
    <property type="term" value="P:protein insertion into membrane"/>
    <property type="evidence" value="ECO:0007669"/>
    <property type="project" value="TreeGrafter"/>
</dbReference>
<reference evidence="12 13" key="1">
    <citation type="submission" date="2018-06" db="EMBL/GenBank/DDBJ databases">
        <title>Thermoflavimicrobium daqus sp. nov., a thermophilic microbe isolated from Moutai-flavour Daqu.</title>
        <authorList>
            <person name="Wang X."/>
            <person name="Zhou H."/>
        </authorList>
    </citation>
    <scope>NUCLEOTIDE SEQUENCE [LARGE SCALE GENOMIC DNA]</scope>
    <source>
        <strain evidence="12 13">FBKL4.011</strain>
    </source>
</reference>
<dbReference type="OrthoDB" id="2380676at2"/>
<feature type="transmembrane region" description="Helical" evidence="10">
    <location>
        <begin position="166"/>
        <end position="190"/>
    </location>
</feature>
<dbReference type="RefSeq" id="WP_113658729.1">
    <property type="nucleotide sequence ID" value="NZ_KZ845666.1"/>
</dbReference>
<dbReference type="InterPro" id="IPR001708">
    <property type="entry name" value="YidC/ALB3/OXA1/COX18"/>
</dbReference>
<dbReference type="AlphaFoldDB" id="A0A364K516"/>
<dbReference type="PANTHER" id="PTHR12428:SF65">
    <property type="entry name" value="CYTOCHROME C OXIDASE ASSEMBLY PROTEIN COX18, MITOCHONDRIAL"/>
    <property type="match status" value="1"/>
</dbReference>
<evidence type="ECO:0000256" key="9">
    <source>
        <dbReference type="RuleBase" id="RU003945"/>
    </source>
</evidence>
<dbReference type="InterPro" id="IPR028055">
    <property type="entry name" value="YidC/Oxa/ALB_C"/>
</dbReference>
<evidence type="ECO:0000313" key="13">
    <source>
        <dbReference type="Proteomes" id="UP000251213"/>
    </source>
</evidence>
<dbReference type="NCBIfam" id="TIGR03592">
    <property type="entry name" value="yidC_oxa1_cterm"/>
    <property type="match status" value="1"/>
</dbReference>
<dbReference type="InterPro" id="IPR047196">
    <property type="entry name" value="YidC_ALB_C"/>
</dbReference>
<sequence>MINQLVEWVKPFFTLLEQAVGDWGLAVILFTLLVRLCLIPLSIRQSNFAVKQFLFSQHVAKLKEKWQGNQQKMTVEMTKVMSEKSFNPFSMLSTVILQTPIFMTIFALFHHLGPTAHSVFIPWVASIGLPDPYFIFPIVTAILCGLLSKVALIPDDMMTTTASNPMSFYIMVGFSLFILWSAPVAISLYYGTSSLWGAIERRLLRSRVRKLISQEQQQ</sequence>
<keyword evidence="6 10" id="KW-1133">Transmembrane helix</keyword>
<keyword evidence="13" id="KW-1185">Reference proteome</keyword>